<dbReference type="RefSeq" id="WP_069643997.1">
    <property type="nucleotide sequence ID" value="NZ_MIJE01000033.1"/>
</dbReference>
<dbReference type="GO" id="GO:0009252">
    <property type="term" value="P:peptidoglycan biosynthetic process"/>
    <property type="evidence" value="ECO:0007669"/>
    <property type="project" value="UniProtKB-UniRule"/>
</dbReference>
<dbReference type="UniPathway" id="UPA00219"/>
<feature type="binding site" evidence="15">
    <location>
        <position position="152"/>
    </location>
    <ligand>
        <name>UDP-N-acetyl-alpha-D-muramoyl-L-alanyl-D-glutamate</name>
        <dbReference type="ChEBI" id="CHEBI:83900"/>
    </ligand>
</feature>
<evidence type="ECO:0000256" key="1">
    <source>
        <dbReference type="ARBA" id="ARBA00004752"/>
    </source>
</evidence>
<name>A0A1E5FZR5_9FIRM</name>
<feature type="binding site" evidence="15">
    <location>
        <begin position="111"/>
        <end position="117"/>
    </location>
    <ligand>
        <name>ATP</name>
        <dbReference type="ChEBI" id="CHEBI:30616"/>
    </ligand>
</feature>
<dbReference type="SUPFAM" id="SSF53244">
    <property type="entry name" value="MurD-like peptide ligases, peptide-binding domain"/>
    <property type="match status" value="1"/>
</dbReference>
<evidence type="ECO:0000256" key="16">
    <source>
        <dbReference type="RuleBase" id="RU004135"/>
    </source>
</evidence>
<keyword evidence="7 15" id="KW-0961">Cell wall biogenesis/degradation</keyword>
<accession>A0A1E5FZR5</accession>
<dbReference type="NCBIfam" id="NF001124">
    <property type="entry name" value="PRK00139.1-2"/>
    <property type="match status" value="1"/>
</dbReference>
<comment type="caution">
    <text evidence="20">The sequence shown here is derived from an EMBL/GenBank/DDBJ whole genome shotgun (WGS) entry which is preliminary data.</text>
</comment>
<dbReference type="AlphaFoldDB" id="A0A1E5FZR5"/>
<dbReference type="Gene3D" id="3.40.1390.10">
    <property type="entry name" value="MurE/MurF, N-terminal domain"/>
    <property type="match status" value="1"/>
</dbReference>
<evidence type="ECO:0000256" key="7">
    <source>
        <dbReference type="ARBA" id="ARBA00023316"/>
    </source>
</evidence>
<dbReference type="Gene3D" id="3.40.1190.10">
    <property type="entry name" value="Mur-like, catalytic domain"/>
    <property type="match status" value="1"/>
</dbReference>
<feature type="domain" description="Mur ligase central" evidence="19">
    <location>
        <begin position="109"/>
        <end position="314"/>
    </location>
</feature>
<feature type="binding site" evidence="15">
    <location>
        <position position="33"/>
    </location>
    <ligand>
        <name>UDP-N-acetyl-alpha-D-muramoyl-L-alanyl-D-glutamate</name>
        <dbReference type="ChEBI" id="CHEBI:83900"/>
    </ligand>
</feature>
<dbReference type="InterPro" id="IPR036615">
    <property type="entry name" value="Mur_ligase_C_dom_sf"/>
</dbReference>
<dbReference type="NCBIfam" id="TIGR01085">
    <property type="entry name" value="murE"/>
    <property type="match status" value="1"/>
</dbReference>
<comment type="pathway">
    <text evidence="1 15 16">Cell wall biogenesis; peptidoglycan biosynthesis.</text>
</comment>
<feature type="domain" description="Mur ligase N-terminal catalytic" evidence="17">
    <location>
        <begin position="26"/>
        <end position="88"/>
    </location>
</feature>
<dbReference type="InterPro" id="IPR005761">
    <property type="entry name" value="UDP-N-AcMur-Glu-dNH2Pim_ligase"/>
</dbReference>
<evidence type="ECO:0000256" key="15">
    <source>
        <dbReference type="HAMAP-Rule" id="MF_00208"/>
    </source>
</evidence>
<evidence type="ECO:0000259" key="19">
    <source>
        <dbReference type="Pfam" id="PF08245"/>
    </source>
</evidence>
<dbReference type="SUPFAM" id="SSF63418">
    <property type="entry name" value="MurE/MurF N-terminal domain"/>
    <property type="match status" value="1"/>
</dbReference>
<comment type="PTM">
    <text evidence="15">Carboxylation is probably crucial for Mg(2+) binding and, consequently, for the gamma-phosphate positioning of ATP.</text>
</comment>
<dbReference type="PANTHER" id="PTHR23135">
    <property type="entry name" value="MUR LIGASE FAMILY MEMBER"/>
    <property type="match status" value="1"/>
</dbReference>
<evidence type="ECO:0000256" key="2">
    <source>
        <dbReference type="ARBA" id="ARBA00005898"/>
    </source>
</evidence>
<dbReference type="NCBIfam" id="NF001126">
    <property type="entry name" value="PRK00139.1-4"/>
    <property type="match status" value="1"/>
</dbReference>
<organism evidence="20 21">
    <name type="scientific">Desulfuribacillus alkaliarsenatis</name>
    <dbReference type="NCBI Taxonomy" id="766136"/>
    <lineage>
        <taxon>Bacteria</taxon>
        <taxon>Bacillati</taxon>
        <taxon>Bacillota</taxon>
        <taxon>Desulfuribacillia</taxon>
        <taxon>Desulfuribacillales</taxon>
        <taxon>Desulfuribacillaceae</taxon>
        <taxon>Desulfuribacillus</taxon>
    </lineage>
</organism>
<comment type="similarity">
    <text evidence="2 15">Belongs to the MurCDEF family. MurE subfamily.</text>
</comment>
<dbReference type="GO" id="GO:0005737">
    <property type="term" value="C:cytoplasm"/>
    <property type="evidence" value="ECO:0007669"/>
    <property type="project" value="UniProtKB-SubCell"/>
</dbReference>
<evidence type="ECO:0000256" key="14">
    <source>
        <dbReference type="ARBA" id="ARBA00081560"/>
    </source>
</evidence>
<dbReference type="Pfam" id="PF01225">
    <property type="entry name" value="Mur_ligase"/>
    <property type="match status" value="1"/>
</dbReference>
<dbReference type="InterPro" id="IPR036565">
    <property type="entry name" value="Mur-like_cat_sf"/>
</dbReference>
<dbReference type="GO" id="GO:0008765">
    <property type="term" value="F:UDP-N-acetylmuramoylalanyl-D-glutamate-2,6-diaminopimelate ligase activity"/>
    <property type="evidence" value="ECO:0007669"/>
    <property type="project" value="UniProtKB-UniRule"/>
</dbReference>
<keyword evidence="3 15" id="KW-0132">Cell division</keyword>
<dbReference type="SUPFAM" id="SSF53623">
    <property type="entry name" value="MurD-like peptide ligases, catalytic domain"/>
    <property type="match status" value="1"/>
</dbReference>
<comment type="subcellular location">
    <subcellularLocation>
        <location evidence="15 16">Cytoplasm</location>
    </subcellularLocation>
</comment>
<comment type="cofactor">
    <cofactor evidence="15">
        <name>Mg(2+)</name>
        <dbReference type="ChEBI" id="CHEBI:18420"/>
    </cofactor>
</comment>
<evidence type="ECO:0000256" key="8">
    <source>
        <dbReference type="ARBA" id="ARBA00050251"/>
    </source>
</evidence>
<feature type="modified residue" description="N6-carboxylysine" evidence="15">
    <location>
        <position position="220"/>
    </location>
</feature>
<evidence type="ECO:0000256" key="11">
    <source>
        <dbReference type="ARBA" id="ARBA00072883"/>
    </source>
</evidence>
<dbReference type="STRING" id="766136.BHF68_10080"/>
<dbReference type="Gene3D" id="3.90.190.20">
    <property type="entry name" value="Mur ligase, C-terminal domain"/>
    <property type="match status" value="1"/>
</dbReference>
<feature type="binding site" evidence="15">
    <location>
        <position position="467"/>
    </location>
    <ligand>
        <name>meso-2,6-diaminopimelate</name>
        <dbReference type="ChEBI" id="CHEBI:57791"/>
    </ligand>
</feature>
<dbReference type="InterPro" id="IPR035911">
    <property type="entry name" value="MurE/MurF_N"/>
</dbReference>
<dbReference type="GO" id="GO:0071555">
    <property type="term" value="P:cell wall organization"/>
    <property type="evidence" value="ECO:0007669"/>
    <property type="project" value="UniProtKB-KW"/>
</dbReference>
<keyword evidence="15 20" id="KW-0436">Ligase</keyword>
<comment type="function">
    <text evidence="9 15">Catalyzes the addition of meso-diaminopimelic acid to the nucleotide precursor UDP-N-acetylmuramoyl-L-alanyl-D-glutamate (UMAG) in the biosynthesis of bacterial cell-wall peptidoglycan.</text>
</comment>
<feature type="binding site" evidence="15">
    <location>
        <position position="386"/>
    </location>
    <ligand>
        <name>meso-2,6-diaminopimelate</name>
        <dbReference type="ChEBI" id="CHEBI:57791"/>
    </ligand>
</feature>
<proteinExistence type="inferred from homology"/>
<comment type="caution">
    <text evidence="15">Lacks conserved residue(s) required for the propagation of feature annotation.</text>
</comment>
<feature type="binding site" evidence="15">
    <location>
        <position position="188"/>
    </location>
    <ligand>
        <name>UDP-N-acetyl-alpha-D-muramoyl-L-alanyl-D-glutamate</name>
        <dbReference type="ChEBI" id="CHEBI:83900"/>
    </ligand>
</feature>
<evidence type="ECO:0000256" key="5">
    <source>
        <dbReference type="ARBA" id="ARBA00022984"/>
    </source>
</evidence>
<dbReference type="Pfam" id="PF08245">
    <property type="entry name" value="Mur_ligase_M"/>
    <property type="match status" value="1"/>
</dbReference>
<dbReference type="GO" id="GO:0008360">
    <property type="term" value="P:regulation of cell shape"/>
    <property type="evidence" value="ECO:0007669"/>
    <property type="project" value="UniProtKB-KW"/>
</dbReference>
<comment type="catalytic activity">
    <reaction evidence="8 15">
        <text>UDP-N-acetyl-alpha-D-muramoyl-L-alanyl-D-glutamate + meso-2,6-diaminopimelate + ATP = UDP-N-acetyl-alpha-D-muramoyl-L-alanyl-gamma-D-glutamyl-meso-2,6-diaminopimelate + ADP + phosphate + H(+)</text>
        <dbReference type="Rhea" id="RHEA:23676"/>
        <dbReference type="ChEBI" id="CHEBI:15378"/>
        <dbReference type="ChEBI" id="CHEBI:30616"/>
        <dbReference type="ChEBI" id="CHEBI:43474"/>
        <dbReference type="ChEBI" id="CHEBI:57791"/>
        <dbReference type="ChEBI" id="CHEBI:83900"/>
        <dbReference type="ChEBI" id="CHEBI:83905"/>
        <dbReference type="ChEBI" id="CHEBI:456216"/>
        <dbReference type="EC" id="6.3.2.13"/>
    </reaction>
</comment>
<dbReference type="GO" id="GO:0005524">
    <property type="term" value="F:ATP binding"/>
    <property type="evidence" value="ECO:0007669"/>
    <property type="project" value="UniProtKB-UniRule"/>
</dbReference>
<dbReference type="EC" id="6.3.2.13" evidence="10 15"/>
<feature type="binding site" evidence="15">
    <location>
        <position position="180"/>
    </location>
    <ligand>
        <name>UDP-N-acetyl-alpha-D-muramoyl-L-alanyl-D-glutamate</name>
        <dbReference type="ChEBI" id="CHEBI:83900"/>
    </ligand>
</feature>
<dbReference type="GO" id="GO:0000287">
    <property type="term" value="F:magnesium ion binding"/>
    <property type="evidence" value="ECO:0007669"/>
    <property type="project" value="UniProtKB-UniRule"/>
</dbReference>
<dbReference type="OrthoDB" id="9800958at2"/>
<keyword evidence="15" id="KW-0067">ATP-binding</keyword>
<keyword evidence="6 15" id="KW-0131">Cell cycle</keyword>
<dbReference type="GO" id="GO:0051301">
    <property type="term" value="P:cell division"/>
    <property type="evidence" value="ECO:0007669"/>
    <property type="project" value="UniProtKB-KW"/>
</dbReference>
<evidence type="ECO:0000256" key="12">
    <source>
        <dbReference type="ARBA" id="ARBA00075482"/>
    </source>
</evidence>
<gene>
    <name evidence="15" type="primary">murE</name>
    <name evidence="20" type="ORF">BHF68_10080</name>
</gene>
<keyword evidence="15" id="KW-0547">Nucleotide-binding</keyword>
<feature type="binding site" evidence="15">
    <location>
        <begin position="153"/>
        <end position="154"/>
    </location>
    <ligand>
        <name>UDP-N-acetyl-alpha-D-muramoyl-L-alanyl-D-glutamate</name>
        <dbReference type="ChEBI" id="CHEBI:83900"/>
    </ligand>
</feature>
<dbReference type="EMBL" id="MIJE01000033">
    <property type="protein sequence ID" value="OEF96077.1"/>
    <property type="molecule type" value="Genomic_DNA"/>
</dbReference>
<evidence type="ECO:0000256" key="9">
    <source>
        <dbReference type="ARBA" id="ARBA00056782"/>
    </source>
</evidence>
<evidence type="ECO:0000256" key="4">
    <source>
        <dbReference type="ARBA" id="ARBA00022960"/>
    </source>
</evidence>
<dbReference type="Proteomes" id="UP000094296">
    <property type="component" value="Unassembled WGS sequence"/>
</dbReference>
<evidence type="ECO:0000256" key="13">
    <source>
        <dbReference type="ARBA" id="ARBA00076158"/>
    </source>
</evidence>
<evidence type="ECO:0000256" key="3">
    <source>
        <dbReference type="ARBA" id="ARBA00022618"/>
    </source>
</evidence>
<sequence length="494" mass="54670">MKLMDLISPLLHKDIINSDQIEQVQIKSLTSDSRKVQRGSLFACVPGHTVDGHDYALDAVKNGAVALIAERRLQIDTPQIIVPSIQKALPIIADKFYSHPTRSLKLIGITGTNGKTTTTYLVEKIFKDYGKKTGVIGTIEMRIGEEKYPVANTTPEPISLQENFHMMVEKEVEVAVIEVSSHALELHRVAGCDFDIAVFTNFTQDHLDFHSSLDEYKQAKAKLFSRLGNAYGDYEQKYTVLNADDPEYSYFAAAAIMQGFTYGIKNDADIKAYNIVNRPEGAKFTVDTPLGSTDISLKMSGEFSVYNALAAIAISLLQGVPLTLIKDSLEAVPGVPGRFEKVDVGQDFTIIVDYAHTADSLENVLKTIKGFSAKRIITVFGCGGDRDKSKRPLMGNVSKKYSDISIITSDNPRTEDVKSIIDNIMVAFKDAPDASYIRIDDRTSAIEHAVNIAEKDDVILIAGKGHETYQIIGTQKYDYDDRLKAIEAVRKKDR</sequence>
<dbReference type="Pfam" id="PF02875">
    <property type="entry name" value="Mur_ligase_C"/>
    <property type="match status" value="1"/>
</dbReference>
<keyword evidence="15" id="KW-0963">Cytoplasm</keyword>
<feature type="binding site" evidence="15">
    <location>
        <begin position="410"/>
        <end position="413"/>
    </location>
    <ligand>
        <name>meso-2,6-diaminopimelate</name>
        <dbReference type="ChEBI" id="CHEBI:57791"/>
    </ligand>
</feature>
<evidence type="ECO:0000259" key="17">
    <source>
        <dbReference type="Pfam" id="PF01225"/>
    </source>
</evidence>
<dbReference type="HAMAP" id="MF_00208">
    <property type="entry name" value="MurE"/>
    <property type="match status" value="1"/>
</dbReference>
<dbReference type="PANTHER" id="PTHR23135:SF4">
    <property type="entry name" value="UDP-N-ACETYLMURAMOYL-L-ALANYL-D-GLUTAMATE--2,6-DIAMINOPIMELATE LIGASE MURE HOMOLOG, CHLOROPLASTIC"/>
    <property type="match status" value="1"/>
</dbReference>
<evidence type="ECO:0000256" key="10">
    <source>
        <dbReference type="ARBA" id="ARBA00066633"/>
    </source>
</evidence>
<keyword evidence="5 15" id="KW-0573">Peptidoglycan synthesis</keyword>
<feature type="binding site" evidence="15">
    <location>
        <position position="463"/>
    </location>
    <ligand>
        <name>meso-2,6-diaminopimelate</name>
        <dbReference type="ChEBI" id="CHEBI:57791"/>
    </ligand>
</feature>
<dbReference type="FunFam" id="3.90.190.20:FF:000006">
    <property type="entry name" value="UDP-N-acetylmuramoyl-L-alanyl-D-glutamate--2,6-diaminopimelate ligase"/>
    <property type="match status" value="1"/>
</dbReference>
<keyword evidence="15" id="KW-0460">Magnesium</keyword>
<keyword evidence="4 15" id="KW-0133">Cell shape</keyword>
<feature type="domain" description="Mur ligase C-terminal" evidence="18">
    <location>
        <begin position="337"/>
        <end position="465"/>
    </location>
</feature>
<keyword evidence="21" id="KW-1185">Reference proteome</keyword>
<evidence type="ECO:0000313" key="20">
    <source>
        <dbReference type="EMBL" id="OEF96077.1"/>
    </source>
</evidence>
<reference evidence="20 21" key="1">
    <citation type="submission" date="2016-09" db="EMBL/GenBank/DDBJ databases">
        <title>Draft genome sequence for the type strain of Desulfuribacillus alkaliarsenatis AHT28, an obligately anaerobic, sulfidogenic bacterium isolated from Russian soda lake sediments.</title>
        <authorList>
            <person name="Abin C.A."/>
            <person name="Hollibaugh J.T."/>
        </authorList>
    </citation>
    <scope>NUCLEOTIDE SEQUENCE [LARGE SCALE GENOMIC DNA]</scope>
    <source>
        <strain evidence="20 21">AHT28</strain>
    </source>
</reference>
<dbReference type="InterPro" id="IPR000713">
    <property type="entry name" value="Mur_ligase_N"/>
</dbReference>
<dbReference type="InterPro" id="IPR004101">
    <property type="entry name" value="Mur_ligase_C"/>
</dbReference>
<dbReference type="InterPro" id="IPR013221">
    <property type="entry name" value="Mur_ligase_cen"/>
</dbReference>
<evidence type="ECO:0000259" key="18">
    <source>
        <dbReference type="Pfam" id="PF02875"/>
    </source>
</evidence>
<evidence type="ECO:0000313" key="21">
    <source>
        <dbReference type="Proteomes" id="UP000094296"/>
    </source>
</evidence>
<evidence type="ECO:0000256" key="6">
    <source>
        <dbReference type="ARBA" id="ARBA00023306"/>
    </source>
</evidence>
<feature type="short sequence motif" description="Meso-diaminopimelate recognition motif" evidence="15">
    <location>
        <begin position="410"/>
        <end position="413"/>
    </location>
</feature>
<protein>
    <recommendedName>
        <fullName evidence="11 15">UDP-N-acetylmuramoyl-L-alanyl-D-glutamate--2,6-diaminopimelate ligase</fullName>
        <ecNumber evidence="10 15">6.3.2.13</ecNumber>
    </recommendedName>
    <alternativeName>
        <fullName evidence="12 15">Meso-A2pm-adding enzyme</fullName>
    </alternativeName>
    <alternativeName>
        <fullName evidence="13 15">Meso-diaminopimelate-adding enzyme</fullName>
    </alternativeName>
    <alternativeName>
        <fullName evidence="14 15">UDP-MurNAc-L-Ala-D-Glu:meso-diaminopimelate ligase</fullName>
    </alternativeName>
    <alternativeName>
        <fullName evidence="15">UDP-MurNAc-tripeptide synthetase</fullName>
    </alternativeName>
    <alternativeName>
        <fullName evidence="15">UDP-N-acetylmuramyl-tripeptide synthetase</fullName>
    </alternativeName>
</protein>